<dbReference type="RefSeq" id="WP_119409235.1">
    <property type="nucleotide sequence ID" value="NZ_CP032869.1"/>
</dbReference>
<evidence type="ECO:0000256" key="2">
    <source>
        <dbReference type="ARBA" id="ARBA00023002"/>
    </source>
</evidence>
<evidence type="ECO:0000313" key="4">
    <source>
        <dbReference type="EMBL" id="AYL99297.1"/>
    </source>
</evidence>
<dbReference type="SUPFAM" id="SSF51735">
    <property type="entry name" value="NAD(P)-binding Rossmann-fold domains"/>
    <property type="match status" value="1"/>
</dbReference>
<dbReference type="GO" id="GO:0016491">
    <property type="term" value="F:oxidoreductase activity"/>
    <property type="evidence" value="ECO:0007669"/>
    <property type="project" value="UniProtKB-KW"/>
</dbReference>
<protein>
    <submittedName>
        <fullName evidence="4">SDR family NAD(P)-dependent oxidoreductase</fullName>
    </submittedName>
</protein>
<dbReference type="NCBIfam" id="NF004824">
    <property type="entry name" value="PRK06180.1"/>
    <property type="match status" value="1"/>
</dbReference>
<keyword evidence="2" id="KW-0560">Oxidoreductase</keyword>
<dbReference type="Pfam" id="PF00106">
    <property type="entry name" value="adh_short"/>
    <property type="match status" value="1"/>
</dbReference>
<comment type="similarity">
    <text evidence="1 3">Belongs to the short-chain dehydrogenases/reductases (SDR) family.</text>
</comment>
<dbReference type="PANTHER" id="PTHR43976:SF16">
    <property type="entry name" value="SHORT-CHAIN DEHYDROGENASE_REDUCTASE FAMILY PROTEIN"/>
    <property type="match status" value="1"/>
</dbReference>
<name>A0A494VUL8_9SPHI</name>
<accession>A0A494VUL8</accession>
<dbReference type="InterPro" id="IPR051911">
    <property type="entry name" value="SDR_oxidoreductase"/>
</dbReference>
<dbReference type="PRINTS" id="PR00081">
    <property type="entry name" value="GDHRDH"/>
</dbReference>
<evidence type="ECO:0000256" key="1">
    <source>
        <dbReference type="ARBA" id="ARBA00006484"/>
    </source>
</evidence>
<keyword evidence="5" id="KW-1185">Reference proteome</keyword>
<sequence length="285" mass="30498">MKIQKVLFITGASSGFGLEIARAALENGDKVIATVRSKPEVLAALLNKNHNLLITIMDVTNEGQIREAVAEGLLAFGRIDVLINNAGFGIITAIEEATDAEVKQQYETNVFGLLNVIRAVLPHMRKNRSGHIINFSSLFGFDAIPGWALYGSTKFAVEGLSKGLAAELEPLGIKVTAVEPGLFRTSFLSPGSFSLSRNVIDDYESTVGPMRSAGDTLHGRQPGDPLKLARIVADLAHAGNPPVQLPIGKDSISMFRKSTEKTAAVIAEWESISGDTDVADGHHIL</sequence>
<dbReference type="InterPro" id="IPR036291">
    <property type="entry name" value="NAD(P)-bd_dom_sf"/>
</dbReference>
<gene>
    <name evidence="4" type="ORF">HYN43_003125</name>
</gene>
<dbReference type="KEGG" id="muh:HYN43_003125"/>
<dbReference type="InterPro" id="IPR020904">
    <property type="entry name" value="Sc_DH/Rdtase_CS"/>
</dbReference>
<organism evidence="4 5">
    <name type="scientific">Mucilaginibacter celer</name>
    <dbReference type="NCBI Taxonomy" id="2305508"/>
    <lineage>
        <taxon>Bacteria</taxon>
        <taxon>Pseudomonadati</taxon>
        <taxon>Bacteroidota</taxon>
        <taxon>Sphingobacteriia</taxon>
        <taxon>Sphingobacteriales</taxon>
        <taxon>Sphingobacteriaceae</taxon>
        <taxon>Mucilaginibacter</taxon>
    </lineage>
</organism>
<reference evidence="4 5" key="1">
    <citation type="submission" date="2018-10" db="EMBL/GenBank/DDBJ databases">
        <title>Genome sequencing of Mucilaginibacter sp. HYN0043.</title>
        <authorList>
            <person name="Kim M."/>
            <person name="Yi H."/>
        </authorList>
    </citation>
    <scope>NUCLEOTIDE SEQUENCE [LARGE SCALE GENOMIC DNA]</scope>
    <source>
        <strain evidence="4 5">HYN0043</strain>
    </source>
</reference>
<dbReference type="PROSITE" id="PS00061">
    <property type="entry name" value="ADH_SHORT"/>
    <property type="match status" value="1"/>
</dbReference>
<evidence type="ECO:0000313" key="5">
    <source>
        <dbReference type="Proteomes" id="UP000270046"/>
    </source>
</evidence>
<dbReference type="CDD" id="cd05374">
    <property type="entry name" value="17beta-HSD-like_SDR_c"/>
    <property type="match status" value="1"/>
</dbReference>
<dbReference type="PANTHER" id="PTHR43976">
    <property type="entry name" value="SHORT CHAIN DEHYDROGENASE"/>
    <property type="match status" value="1"/>
</dbReference>
<dbReference type="Gene3D" id="3.40.50.720">
    <property type="entry name" value="NAD(P)-binding Rossmann-like Domain"/>
    <property type="match status" value="1"/>
</dbReference>
<dbReference type="Proteomes" id="UP000270046">
    <property type="component" value="Chromosome"/>
</dbReference>
<dbReference type="PRINTS" id="PR00080">
    <property type="entry name" value="SDRFAMILY"/>
</dbReference>
<dbReference type="AlphaFoldDB" id="A0A494VUL8"/>
<dbReference type="OrthoDB" id="1235794at2"/>
<dbReference type="InterPro" id="IPR002347">
    <property type="entry name" value="SDR_fam"/>
</dbReference>
<dbReference type="EMBL" id="CP032869">
    <property type="protein sequence ID" value="AYL99297.1"/>
    <property type="molecule type" value="Genomic_DNA"/>
</dbReference>
<proteinExistence type="inferred from homology"/>
<evidence type="ECO:0000256" key="3">
    <source>
        <dbReference type="RuleBase" id="RU000363"/>
    </source>
</evidence>